<dbReference type="OrthoDB" id="86327at2"/>
<protein>
    <submittedName>
        <fullName evidence="1">Uncharacterized protein</fullName>
    </submittedName>
</protein>
<evidence type="ECO:0000313" key="2">
    <source>
        <dbReference type="Proteomes" id="UP000238358"/>
    </source>
</evidence>
<name>A0A2S0M625_MEGEL</name>
<organism evidence="1 2">
    <name type="scientific">Megasphaera elsdenii</name>
    <dbReference type="NCBI Taxonomy" id="907"/>
    <lineage>
        <taxon>Bacteria</taxon>
        <taxon>Bacillati</taxon>
        <taxon>Bacillota</taxon>
        <taxon>Negativicutes</taxon>
        <taxon>Veillonellales</taxon>
        <taxon>Veillonellaceae</taxon>
        <taxon>Megasphaera</taxon>
    </lineage>
</organism>
<dbReference type="RefSeq" id="WP_027895160.1">
    <property type="nucleotide sequence ID" value="NZ_CP027569.1"/>
</dbReference>
<accession>A0A2S0M625</accession>
<dbReference type="AlphaFoldDB" id="A0A2S0M625"/>
<dbReference type="EMBL" id="CP027569">
    <property type="protein sequence ID" value="AVO26898.1"/>
    <property type="molecule type" value="Genomic_DNA"/>
</dbReference>
<proteinExistence type="predicted"/>
<dbReference type="InterPro" id="IPR045920">
    <property type="entry name" value="DUF6339"/>
</dbReference>
<gene>
    <name evidence="1" type="ORF">C6Y28_04320</name>
</gene>
<evidence type="ECO:0000313" key="1">
    <source>
        <dbReference type="EMBL" id="AVO26898.1"/>
    </source>
</evidence>
<reference evidence="1 2" key="1">
    <citation type="journal article" date="2018" name="Genome Announc.">
        <title>Complete genomes of two Megasphaera elsdenii strains, NCIMB 702410 and ATCC 25940.</title>
        <authorList>
            <person name="Hatmaker E.A."/>
            <person name="O'Dell K."/>
            <person name="Riley L.A."/>
            <person name="Klingeman D.M."/>
            <person name="Guss A.M."/>
        </authorList>
    </citation>
    <scope>NUCLEOTIDE SEQUENCE [LARGE SCALE GENOMIC DNA]</scope>
    <source>
        <strain evidence="1 2">NCIMB702410</strain>
    </source>
</reference>
<dbReference type="Proteomes" id="UP000238358">
    <property type="component" value="Chromosome"/>
</dbReference>
<dbReference type="Pfam" id="PF19866">
    <property type="entry name" value="DUF6339"/>
    <property type="match status" value="1"/>
</dbReference>
<sequence>MMMPFFKTDDMNTVKNNISSFVNHFAEDDNTWLQKAFGRNIFSDSKFPMPQVSLDMNDDIPGKTDSVNITAVYDAFRFLSDSQASDERLWSALCLGPFWTYVQYRWKVKKNHSINNILQHYFFGFGARRSLTRNAMSRLWWTGRLTYDKMDSDPYHLTRFVAQNSRFIVDILERNTSNNPEILRPFIQAVIDAQVAGIPVSSERIRDLEIYLDELGGIYILDCLPEQKIHDRILKKAENLAEKDKKVAGARNLDKRQSN</sequence>